<reference evidence="2 3" key="1">
    <citation type="journal article" date="2018" name="G3 (Bethesda)">
        <title>Phylogenetic and Phylogenomic Definition of Rhizopus Species.</title>
        <authorList>
            <person name="Gryganskyi A.P."/>
            <person name="Golan J."/>
            <person name="Dolatabadi S."/>
            <person name="Mondo S."/>
            <person name="Robb S."/>
            <person name="Idnurm A."/>
            <person name="Muszewska A."/>
            <person name="Steczkiewicz K."/>
            <person name="Masonjones S."/>
            <person name="Liao H.L."/>
            <person name="Gajdeczka M.T."/>
            <person name="Anike F."/>
            <person name="Vuek A."/>
            <person name="Anishchenko I.M."/>
            <person name="Voigt K."/>
            <person name="de Hoog G.S."/>
            <person name="Smith M.E."/>
            <person name="Heitman J."/>
            <person name="Vilgalys R."/>
            <person name="Stajich J.E."/>
        </authorList>
    </citation>
    <scope>NUCLEOTIDE SEQUENCE [LARGE SCALE GENOMIC DNA]</scope>
    <source>
        <strain evidence="2 3">LSU 92-RS-03</strain>
    </source>
</reference>
<dbReference type="EMBL" id="PJQM01001437">
    <property type="protein sequence ID" value="RCI02336.1"/>
    <property type="molecule type" value="Genomic_DNA"/>
</dbReference>
<name>A0A367KJG0_RHIST</name>
<gene>
    <name evidence="2" type="ORF">CU098_009289</name>
</gene>
<dbReference type="OrthoDB" id="2265055at2759"/>
<protein>
    <recommendedName>
        <fullName evidence="4">F-box domain-containing protein</fullName>
    </recommendedName>
</protein>
<dbReference type="InterPro" id="IPR036047">
    <property type="entry name" value="F-box-like_dom_sf"/>
</dbReference>
<dbReference type="Proteomes" id="UP000253551">
    <property type="component" value="Unassembled WGS sequence"/>
</dbReference>
<evidence type="ECO:0000313" key="2">
    <source>
        <dbReference type="EMBL" id="RCI02336.1"/>
    </source>
</evidence>
<proteinExistence type="predicted"/>
<dbReference type="SUPFAM" id="SSF81383">
    <property type="entry name" value="F-box domain"/>
    <property type="match status" value="1"/>
</dbReference>
<feature type="chain" id="PRO_5017017783" description="F-box domain-containing protein" evidence="1">
    <location>
        <begin position="19"/>
        <end position="308"/>
    </location>
</feature>
<evidence type="ECO:0000256" key="1">
    <source>
        <dbReference type="SAM" id="SignalP"/>
    </source>
</evidence>
<keyword evidence="3" id="KW-1185">Reference proteome</keyword>
<evidence type="ECO:0008006" key="4">
    <source>
        <dbReference type="Google" id="ProtNLM"/>
    </source>
</evidence>
<comment type="caution">
    <text evidence="2">The sequence shown here is derived from an EMBL/GenBank/DDBJ whole genome shotgun (WGS) entry which is preliminary data.</text>
</comment>
<dbReference type="AlphaFoldDB" id="A0A367KJG0"/>
<organism evidence="2 3">
    <name type="scientific">Rhizopus stolonifer</name>
    <name type="common">Rhizopus nigricans</name>
    <dbReference type="NCBI Taxonomy" id="4846"/>
    <lineage>
        <taxon>Eukaryota</taxon>
        <taxon>Fungi</taxon>
        <taxon>Fungi incertae sedis</taxon>
        <taxon>Mucoromycota</taxon>
        <taxon>Mucoromycotina</taxon>
        <taxon>Mucoromycetes</taxon>
        <taxon>Mucorales</taxon>
        <taxon>Mucorineae</taxon>
        <taxon>Rhizopodaceae</taxon>
        <taxon>Rhizopus</taxon>
    </lineage>
</organism>
<feature type="signal peptide" evidence="1">
    <location>
        <begin position="1"/>
        <end position="18"/>
    </location>
</feature>
<dbReference type="STRING" id="4846.A0A367KJG0"/>
<keyword evidence="1" id="KW-0732">Signal</keyword>
<accession>A0A367KJG0</accession>
<sequence>MSCLLLSLPNELLLYILTHFLDLMDLWVLQQTSSDLRFFATTVIQTLWKIETKPDTCMKIQCRGALIALETLSSQLSTHSLQQLLNKDRKKDIEEGLVDEKLFLREQALHQNIIHGISSYKHQFVLIEDIDIRNRIRIAVDVIFHHTVFVSAISRHYHHQKNHQAFSAFIARLLSVLDSSYPTYCREITFTLADNIKAFLEYTGYKILALSSSSAQPSNKTALHLTYYSISACFDLIGAAAVGKLLTESHVECAIQRISELLIKESIFKRNLLKGLLENWLTMKADHTSELSAFIKLEIEKCDRLLEE</sequence>
<evidence type="ECO:0000313" key="3">
    <source>
        <dbReference type="Proteomes" id="UP000253551"/>
    </source>
</evidence>